<reference evidence="3" key="1">
    <citation type="journal article" date="2022" name="Int. J. Mol. Sci.">
        <title>Draft Genome of Tanacetum Coccineum: Genomic Comparison of Closely Related Tanacetum-Family Plants.</title>
        <authorList>
            <person name="Yamashiro T."/>
            <person name="Shiraishi A."/>
            <person name="Nakayama K."/>
            <person name="Satake H."/>
        </authorList>
    </citation>
    <scope>NUCLEOTIDE SEQUENCE</scope>
</reference>
<protein>
    <submittedName>
        <fullName evidence="3">Uncharacterized protein</fullName>
    </submittedName>
</protein>
<evidence type="ECO:0000313" key="4">
    <source>
        <dbReference type="Proteomes" id="UP001151760"/>
    </source>
</evidence>
<organism evidence="3 4">
    <name type="scientific">Tanacetum coccineum</name>
    <dbReference type="NCBI Taxonomy" id="301880"/>
    <lineage>
        <taxon>Eukaryota</taxon>
        <taxon>Viridiplantae</taxon>
        <taxon>Streptophyta</taxon>
        <taxon>Embryophyta</taxon>
        <taxon>Tracheophyta</taxon>
        <taxon>Spermatophyta</taxon>
        <taxon>Magnoliopsida</taxon>
        <taxon>eudicotyledons</taxon>
        <taxon>Gunneridae</taxon>
        <taxon>Pentapetalae</taxon>
        <taxon>asterids</taxon>
        <taxon>campanulids</taxon>
        <taxon>Asterales</taxon>
        <taxon>Asteraceae</taxon>
        <taxon>Asteroideae</taxon>
        <taxon>Anthemideae</taxon>
        <taxon>Anthemidinae</taxon>
        <taxon>Tanacetum</taxon>
    </lineage>
</organism>
<name>A0ABQ5J1S2_9ASTR</name>
<keyword evidence="4" id="KW-1185">Reference proteome</keyword>
<dbReference type="Proteomes" id="UP001151760">
    <property type="component" value="Unassembled WGS sequence"/>
</dbReference>
<reference evidence="3" key="2">
    <citation type="submission" date="2022-01" db="EMBL/GenBank/DDBJ databases">
        <authorList>
            <person name="Yamashiro T."/>
            <person name="Shiraishi A."/>
            <person name="Satake H."/>
            <person name="Nakayama K."/>
        </authorList>
    </citation>
    <scope>NUCLEOTIDE SEQUENCE</scope>
</reference>
<feature type="coiled-coil region" evidence="1">
    <location>
        <begin position="410"/>
        <end position="470"/>
    </location>
</feature>
<feature type="region of interest" description="Disordered" evidence="2">
    <location>
        <begin position="273"/>
        <end position="294"/>
    </location>
</feature>
<keyword evidence="1" id="KW-0175">Coiled coil</keyword>
<evidence type="ECO:0000313" key="3">
    <source>
        <dbReference type="EMBL" id="GJU05935.1"/>
    </source>
</evidence>
<sequence length="699" mass="79056">MIITETSIRSDLHLEDAGGTDSLPTATIFEELATDLVRLTFGSIGPFYSINIVPVIRFTMLASSHYRNVSKQTTRLETWSGGQVEKSGCQVCVDDIVTSENNPVETNELKQFLSSKFMIKDLGVLNGMIIRVVVVLMDDIVHVVGYSIDVTIFDCILWLNELQIEKKADFSEKGRGVGFGGVSENRVMIGVKVLGVRQAIRFAAMSDVRFSRLLNSLHYGETKHLTKYGNKAMAFLSVMASRFPPLNNQLRTSSNPRNQETIQDGRITVQQVQRRQTQSYAGTRNRGIATTSKGNYTAGQPRVIKCYNFEDCDDLSLAKAVLIANLSSYNPKVLSEYSEQTHIDDFQDNEIHIDSNIILYSQYLQESQDVVIKDTNSSAPNDLLVLSLVEQMIDHVAHLDKENLTNKMVNESLTAELERYKERVTIFEQILNVDLNKRKKLIDSQMDDLIRDKNSKLAVFQQEIDTLKQTLSNNVKEKESLSKTLTVSKQNLKKKSLNTLTRKFIIAKEHAVISVTDDEETLILEEESRSKMLDKQNDPISVEKKIKISPIDSSKLNKIKEDFAPSELPKVSLVNESLKKIKYQLANFDNVVKKITTSDAITADEITEFQTVFNQMEVAVDQCSVDKNAFEIQIKQLSIDNDQLLKQIMSQEIVHIVVNSVDCCDVKKSCVNKCNKCLELETELLKKKDLIEKLFTINF</sequence>
<gene>
    <name evidence="3" type="ORF">Tco_1122365</name>
</gene>
<accession>A0ABQ5J1S2</accession>
<evidence type="ECO:0000256" key="2">
    <source>
        <dbReference type="SAM" id="MobiDB-lite"/>
    </source>
</evidence>
<evidence type="ECO:0000256" key="1">
    <source>
        <dbReference type="SAM" id="Coils"/>
    </source>
</evidence>
<comment type="caution">
    <text evidence="3">The sequence shown here is derived from an EMBL/GenBank/DDBJ whole genome shotgun (WGS) entry which is preliminary data.</text>
</comment>
<dbReference type="EMBL" id="BQNB010021391">
    <property type="protein sequence ID" value="GJU05935.1"/>
    <property type="molecule type" value="Genomic_DNA"/>
</dbReference>
<proteinExistence type="predicted"/>